<dbReference type="InterPro" id="IPR051122">
    <property type="entry name" value="SDR_DHRS6-like"/>
</dbReference>
<dbReference type="Gene3D" id="3.40.50.720">
    <property type="entry name" value="NAD(P)-binding Rossmann-like Domain"/>
    <property type="match status" value="1"/>
</dbReference>
<sequence length="265" mass="27774">MTSQRLAGRVALVFGAGSVGPGWGNGKASAVAYARAGAKVVCVDVNRTAAEETAGLIAGEGGQALALACDVTRLLEIEDVIARTVGAFGPVDILHNNVGHAKMGGPPDLTEDEWRREMDLNVTGMFLACKVVIPSMQARRRGVITNISSAAGLRYTGYPYTSYYAAKGAVNQFTVGVALQYARDGIRCNAILPGLMDTPLIYQQISVQYGSPDDMVKARHESAPMGRMGTGWDVANAAVFLASDEAAYITAVCLPVDGGLTARCA</sequence>
<dbReference type="InterPro" id="IPR036291">
    <property type="entry name" value="NAD(P)-bd_dom_sf"/>
</dbReference>
<proteinExistence type="inferred from homology"/>
<organism evidence="3 4">
    <name type="scientific">Phreatobacter oligotrophus</name>
    <dbReference type="NCBI Taxonomy" id="1122261"/>
    <lineage>
        <taxon>Bacteria</taxon>
        <taxon>Pseudomonadati</taxon>
        <taxon>Pseudomonadota</taxon>
        <taxon>Alphaproteobacteria</taxon>
        <taxon>Hyphomicrobiales</taxon>
        <taxon>Phreatobacteraceae</taxon>
        <taxon>Phreatobacter</taxon>
    </lineage>
</organism>
<reference evidence="3 4" key="1">
    <citation type="submission" date="2018-04" db="EMBL/GenBank/DDBJ databases">
        <title>Genomic Encyclopedia of Archaeal and Bacterial Type Strains, Phase II (KMG-II): from individual species to whole genera.</title>
        <authorList>
            <person name="Goeker M."/>
        </authorList>
    </citation>
    <scope>NUCLEOTIDE SEQUENCE [LARGE SCALE GENOMIC DNA]</scope>
    <source>
        <strain evidence="3 4">DSM 25521</strain>
    </source>
</reference>
<dbReference type="PANTHER" id="PTHR43477:SF1">
    <property type="entry name" value="DIHYDROANTICAPSIN 7-DEHYDROGENASE"/>
    <property type="match status" value="1"/>
</dbReference>
<name>A0A2T4ZGD0_9HYPH</name>
<dbReference type="Proteomes" id="UP000241808">
    <property type="component" value="Unassembled WGS sequence"/>
</dbReference>
<evidence type="ECO:0000256" key="1">
    <source>
        <dbReference type="ARBA" id="ARBA00006484"/>
    </source>
</evidence>
<dbReference type="GO" id="GO:0016491">
    <property type="term" value="F:oxidoreductase activity"/>
    <property type="evidence" value="ECO:0007669"/>
    <property type="project" value="UniProtKB-KW"/>
</dbReference>
<evidence type="ECO:0000313" key="3">
    <source>
        <dbReference type="EMBL" id="PTM60982.1"/>
    </source>
</evidence>
<accession>A0A2T4ZGD0</accession>
<comment type="similarity">
    <text evidence="1">Belongs to the short-chain dehydrogenases/reductases (SDR) family.</text>
</comment>
<keyword evidence="4" id="KW-1185">Reference proteome</keyword>
<dbReference type="PRINTS" id="PR00081">
    <property type="entry name" value="GDHRDH"/>
</dbReference>
<dbReference type="SUPFAM" id="SSF51735">
    <property type="entry name" value="NAD(P)-binding Rossmann-fold domains"/>
    <property type="match status" value="1"/>
</dbReference>
<dbReference type="InterPro" id="IPR002347">
    <property type="entry name" value="SDR_fam"/>
</dbReference>
<keyword evidence="2" id="KW-0560">Oxidoreductase</keyword>
<dbReference type="EMBL" id="PZZL01000002">
    <property type="protein sequence ID" value="PTM60982.1"/>
    <property type="molecule type" value="Genomic_DNA"/>
</dbReference>
<dbReference type="AlphaFoldDB" id="A0A2T4ZGD0"/>
<dbReference type="Pfam" id="PF13561">
    <property type="entry name" value="adh_short_C2"/>
    <property type="match status" value="1"/>
</dbReference>
<dbReference type="PRINTS" id="PR00080">
    <property type="entry name" value="SDRFAMILY"/>
</dbReference>
<evidence type="ECO:0000256" key="2">
    <source>
        <dbReference type="ARBA" id="ARBA00023002"/>
    </source>
</evidence>
<dbReference type="FunFam" id="3.40.50.720:FF:000084">
    <property type="entry name" value="Short-chain dehydrogenase reductase"/>
    <property type="match status" value="1"/>
</dbReference>
<protein>
    <submittedName>
        <fullName evidence="3">NAD(P)-dependent dehydrogenase (Short-subunit alcohol dehydrogenase family)</fullName>
    </submittedName>
</protein>
<dbReference type="PANTHER" id="PTHR43477">
    <property type="entry name" value="DIHYDROANTICAPSIN 7-DEHYDROGENASE"/>
    <property type="match status" value="1"/>
</dbReference>
<comment type="caution">
    <text evidence="3">The sequence shown here is derived from an EMBL/GenBank/DDBJ whole genome shotgun (WGS) entry which is preliminary data.</text>
</comment>
<dbReference type="CDD" id="cd05233">
    <property type="entry name" value="SDR_c"/>
    <property type="match status" value="1"/>
</dbReference>
<gene>
    <name evidence="3" type="ORF">C8P69_102367</name>
</gene>
<evidence type="ECO:0000313" key="4">
    <source>
        <dbReference type="Proteomes" id="UP000241808"/>
    </source>
</evidence>